<reference evidence="6 7" key="1">
    <citation type="journal article" date="2016" name="Genome Announc.">
        <title>First Complete Genome Sequence of a Subdivision 6 Acidobacterium Strain.</title>
        <authorList>
            <person name="Huang S."/>
            <person name="Vieira S."/>
            <person name="Bunk B."/>
            <person name="Riedel T."/>
            <person name="Sproer C."/>
            <person name="Overmann J."/>
        </authorList>
    </citation>
    <scope>NUCLEOTIDE SEQUENCE [LARGE SCALE GENOMIC DNA]</scope>
    <source>
        <strain evidence="7">DSM 100886 HEG_-6_39</strain>
    </source>
</reference>
<evidence type="ECO:0000256" key="3">
    <source>
        <dbReference type="ARBA" id="ARBA00023136"/>
    </source>
</evidence>
<dbReference type="PANTHER" id="PTHR23531">
    <property type="entry name" value="QUINOLENE RESISTANCE PROTEIN NORA"/>
    <property type="match status" value="1"/>
</dbReference>
<feature type="transmembrane region" description="Helical" evidence="4">
    <location>
        <begin position="346"/>
        <end position="365"/>
    </location>
</feature>
<proteinExistence type="predicted"/>
<feature type="domain" description="Major facilitator superfamily (MFS) profile" evidence="5">
    <location>
        <begin position="1"/>
        <end position="371"/>
    </location>
</feature>
<dbReference type="STRING" id="1855912.LuPra_04700"/>
<feature type="transmembrane region" description="Helical" evidence="4">
    <location>
        <begin position="254"/>
        <end position="277"/>
    </location>
</feature>
<protein>
    <submittedName>
        <fullName evidence="6">Major facilitator superfamily transporter</fullName>
    </submittedName>
</protein>
<dbReference type="AlphaFoldDB" id="A0A143PTN2"/>
<dbReference type="KEGG" id="abac:LuPra_04700"/>
<dbReference type="InterPro" id="IPR020846">
    <property type="entry name" value="MFS_dom"/>
</dbReference>
<organism evidence="6 7">
    <name type="scientific">Luteitalea pratensis</name>
    <dbReference type="NCBI Taxonomy" id="1855912"/>
    <lineage>
        <taxon>Bacteria</taxon>
        <taxon>Pseudomonadati</taxon>
        <taxon>Acidobacteriota</taxon>
        <taxon>Vicinamibacteria</taxon>
        <taxon>Vicinamibacterales</taxon>
        <taxon>Vicinamibacteraceae</taxon>
        <taxon>Luteitalea</taxon>
    </lineage>
</organism>
<evidence type="ECO:0000256" key="4">
    <source>
        <dbReference type="SAM" id="Phobius"/>
    </source>
</evidence>
<feature type="transmembrane region" description="Helical" evidence="4">
    <location>
        <begin position="317"/>
        <end position="340"/>
    </location>
</feature>
<dbReference type="Pfam" id="PF07690">
    <property type="entry name" value="MFS_1"/>
    <property type="match status" value="1"/>
</dbReference>
<accession>A0A143PTN2</accession>
<dbReference type="InterPro" id="IPR011701">
    <property type="entry name" value="MFS"/>
</dbReference>
<feature type="transmembrane region" description="Helical" evidence="4">
    <location>
        <begin position="87"/>
        <end position="110"/>
    </location>
</feature>
<feature type="transmembrane region" description="Helical" evidence="4">
    <location>
        <begin position="64"/>
        <end position="81"/>
    </location>
</feature>
<feature type="transmembrane region" description="Helical" evidence="4">
    <location>
        <begin position="283"/>
        <end position="305"/>
    </location>
</feature>
<keyword evidence="3 4" id="KW-0472">Membrane</keyword>
<evidence type="ECO:0000259" key="5">
    <source>
        <dbReference type="PROSITE" id="PS50850"/>
    </source>
</evidence>
<evidence type="ECO:0000256" key="1">
    <source>
        <dbReference type="ARBA" id="ARBA00022692"/>
    </source>
</evidence>
<feature type="transmembrane region" description="Helical" evidence="4">
    <location>
        <begin position="33"/>
        <end position="52"/>
    </location>
</feature>
<reference evidence="7" key="2">
    <citation type="submission" date="2016-04" db="EMBL/GenBank/DDBJ databases">
        <title>First Complete Genome Sequence of a Subdivision 6 Acidobacterium.</title>
        <authorList>
            <person name="Huang S."/>
            <person name="Vieira S."/>
            <person name="Bunk B."/>
            <person name="Riedel T."/>
            <person name="Sproeer C."/>
            <person name="Overmann J."/>
        </authorList>
    </citation>
    <scope>NUCLEOTIDE SEQUENCE [LARGE SCALE GENOMIC DNA]</scope>
    <source>
        <strain evidence="7">DSM 100886 HEG_-6_39</strain>
    </source>
</reference>
<evidence type="ECO:0000256" key="2">
    <source>
        <dbReference type="ARBA" id="ARBA00022989"/>
    </source>
</evidence>
<feature type="transmembrane region" description="Helical" evidence="4">
    <location>
        <begin position="122"/>
        <end position="142"/>
    </location>
</feature>
<sequence>MFGFSFLVFVSVFQLLPVAPYRMLALGGTPASAGWFLGLLTISCAVSAPFTGPLCDRVGHRRSLIIAGSLLSLITLSYASVHDNRVLLTIVVAHGVVWSALMAASSAYATATIPPARRAEGLGYWGMASILAIGIAPSLGFWVYRFGWGVLCVELSVLNVLMTTVGCLLPDERAAALAAGSAIDTEARTFGIEWRVILLAVSLSLISYGYGGLTSFSALFADAIGVMPRSTFLSSMACSVIAARLLVGRRLDSWGAGTVLMVSLVIPACALSLLASAAGRPGFVVAGVAFGAGFGLVWPSFAALVMGSIPMARRGAAFGAILAAFDTGIGVGSATTGWMVRAHGFRVAYAVAAVLAALALPYFLLARRRLHLGEAVH</sequence>
<dbReference type="Gene3D" id="1.20.1250.20">
    <property type="entry name" value="MFS general substrate transporter like domains"/>
    <property type="match status" value="1"/>
</dbReference>
<feature type="transmembrane region" description="Helical" evidence="4">
    <location>
        <begin position="230"/>
        <end position="247"/>
    </location>
</feature>
<dbReference type="Proteomes" id="UP000076079">
    <property type="component" value="Chromosome"/>
</dbReference>
<evidence type="ECO:0000313" key="6">
    <source>
        <dbReference type="EMBL" id="AMY11450.1"/>
    </source>
</evidence>
<dbReference type="SUPFAM" id="SSF103473">
    <property type="entry name" value="MFS general substrate transporter"/>
    <property type="match status" value="1"/>
</dbReference>
<dbReference type="PANTHER" id="PTHR23531:SF1">
    <property type="entry name" value="QUINOLENE RESISTANCE PROTEIN NORA"/>
    <property type="match status" value="1"/>
</dbReference>
<keyword evidence="1 4" id="KW-0812">Transmembrane</keyword>
<evidence type="ECO:0000313" key="7">
    <source>
        <dbReference type="Proteomes" id="UP000076079"/>
    </source>
</evidence>
<feature type="transmembrane region" description="Helical" evidence="4">
    <location>
        <begin position="190"/>
        <end position="210"/>
    </location>
</feature>
<feature type="transmembrane region" description="Helical" evidence="4">
    <location>
        <begin position="148"/>
        <end position="169"/>
    </location>
</feature>
<keyword evidence="2 4" id="KW-1133">Transmembrane helix</keyword>
<dbReference type="GO" id="GO:0022857">
    <property type="term" value="F:transmembrane transporter activity"/>
    <property type="evidence" value="ECO:0007669"/>
    <property type="project" value="InterPro"/>
</dbReference>
<dbReference type="InterPro" id="IPR036259">
    <property type="entry name" value="MFS_trans_sf"/>
</dbReference>
<keyword evidence="7" id="KW-1185">Reference proteome</keyword>
<dbReference type="PROSITE" id="PS50850">
    <property type="entry name" value="MFS"/>
    <property type="match status" value="1"/>
</dbReference>
<name>A0A143PTN2_LUTPR</name>
<gene>
    <name evidence="6" type="ORF">LuPra_04700</name>
</gene>
<dbReference type="EMBL" id="CP015136">
    <property type="protein sequence ID" value="AMY11450.1"/>
    <property type="molecule type" value="Genomic_DNA"/>
</dbReference>
<dbReference type="InterPro" id="IPR052714">
    <property type="entry name" value="MFS_Exporter"/>
</dbReference>